<dbReference type="PANTHER" id="PTHR13132:SF29">
    <property type="entry name" value="ALPHA-(1,6)-FUCOSYLTRANSFERASE"/>
    <property type="match status" value="1"/>
</dbReference>
<dbReference type="InterPro" id="IPR045573">
    <property type="entry name" value="Fut8_N_cat"/>
</dbReference>
<comment type="similarity">
    <text evidence="4">Belongs to the glycosyltransferase 23 family.</text>
</comment>
<name>A0A423T5G6_PENVA</name>
<evidence type="ECO:0000256" key="3">
    <source>
        <dbReference type="ARBA" id="ARBA00022679"/>
    </source>
</evidence>
<dbReference type="InterPro" id="IPR036028">
    <property type="entry name" value="SH3-like_dom_sf"/>
</dbReference>
<proteinExistence type="inferred from homology"/>
<dbReference type="InterPro" id="IPR001452">
    <property type="entry name" value="SH3_domain"/>
</dbReference>
<dbReference type="Gene3D" id="3.40.50.11350">
    <property type="match status" value="1"/>
</dbReference>
<reference evidence="7 8" key="1">
    <citation type="submission" date="2018-04" db="EMBL/GenBank/DDBJ databases">
        <authorList>
            <person name="Zhang X."/>
            <person name="Yuan J."/>
            <person name="Li F."/>
            <person name="Xiang J."/>
        </authorList>
    </citation>
    <scope>NUCLEOTIDE SEQUENCE [LARGE SCALE GENOMIC DNA]</scope>
    <source>
        <tissue evidence="7">Muscle</tissue>
    </source>
</reference>
<feature type="domain" description="GT23" evidence="6">
    <location>
        <begin position="96"/>
        <end position="380"/>
    </location>
</feature>
<evidence type="ECO:0000256" key="2">
    <source>
        <dbReference type="ARBA" id="ARBA00022676"/>
    </source>
</evidence>
<evidence type="ECO:0000256" key="5">
    <source>
        <dbReference type="SAM" id="MobiDB-lite"/>
    </source>
</evidence>
<evidence type="ECO:0000256" key="4">
    <source>
        <dbReference type="PROSITE-ProRule" id="PRU00992"/>
    </source>
</evidence>
<evidence type="ECO:0000313" key="8">
    <source>
        <dbReference type="Proteomes" id="UP000283509"/>
    </source>
</evidence>
<feature type="region of interest" description="Important for donor substrate binding" evidence="4">
    <location>
        <begin position="252"/>
        <end position="253"/>
    </location>
</feature>
<feature type="region of interest" description="Disordered" evidence="5">
    <location>
        <begin position="399"/>
        <end position="421"/>
    </location>
</feature>
<dbReference type="SMART" id="SM00326">
    <property type="entry name" value="SH3"/>
    <property type="match status" value="1"/>
</dbReference>
<evidence type="ECO:0000256" key="1">
    <source>
        <dbReference type="ARBA" id="ARBA00022443"/>
    </source>
</evidence>
<dbReference type="Proteomes" id="UP000283509">
    <property type="component" value="Unassembled WGS sequence"/>
</dbReference>
<dbReference type="SUPFAM" id="SSF50044">
    <property type="entry name" value="SH3-domain"/>
    <property type="match status" value="1"/>
</dbReference>
<keyword evidence="2 4" id="KW-0328">Glycosyltransferase</keyword>
<keyword evidence="3 4" id="KW-0808">Transferase</keyword>
<keyword evidence="8" id="KW-1185">Reference proteome</keyword>
<protein>
    <recommendedName>
        <fullName evidence="6">GT23 domain-containing protein</fullName>
    </recommendedName>
</protein>
<dbReference type="CDD" id="cd11300">
    <property type="entry name" value="Fut8_like"/>
    <property type="match status" value="1"/>
</dbReference>
<organism evidence="7 8">
    <name type="scientific">Penaeus vannamei</name>
    <name type="common">Whiteleg shrimp</name>
    <name type="synonym">Litopenaeus vannamei</name>
    <dbReference type="NCBI Taxonomy" id="6689"/>
    <lineage>
        <taxon>Eukaryota</taxon>
        <taxon>Metazoa</taxon>
        <taxon>Ecdysozoa</taxon>
        <taxon>Arthropoda</taxon>
        <taxon>Crustacea</taxon>
        <taxon>Multicrustacea</taxon>
        <taxon>Malacostraca</taxon>
        <taxon>Eumalacostraca</taxon>
        <taxon>Eucarida</taxon>
        <taxon>Decapoda</taxon>
        <taxon>Dendrobranchiata</taxon>
        <taxon>Penaeoidea</taxon>
        <taxon>Penaeidae</taxon>
        <taxon>Penaeus</taxon>
    </lineage>
</organism>
<dbReference type="Pfam" id="PF19745">
    <property type="entry name" value="FUT8_N_cat"/>
    <property type="match status" value="1"/>
</dbReference>
<reference evidence="7 8" key="2">
    <citation type="submission" date="2019-01" db="EMBL/GenBank/DDBJ databases">
        <title>The decoding of complex shrimp genome reveals the adaptation for benthos swimmer, frequently molting mechanism and breeding impact on genome.</title>
        <authorList>
            <person name="Sun Y."/>
            <person name="Gao Y."/>
            <person name="Yu Y."/>
        </authorList>
    </citation>
    <scope>NUCLEOTIDE SEQUENCE [LARGE SCALE GENOMIC DNA]</scope>
    <source>
        <tissue evidence="7">Muscle</tissue>
    </source>
</reference>
<evidence type="ECO:0000259" key="6">
    <source>
        <dbReference type="PROSITE" id="PS51659"/>
    </source>
</evidence>
<dbReference type="Gene3D" id="2.30.30.40">
    <property type="entry name" value="SH3 Domains"/>
    <property type="match status" value="1"/>
</dbReference>
<evidence type="ECO:0000313" key="7">
    <source>
        <dbReference type="EMBL" id="ROT71727.1"/>
    </source>
</evidence>
<sequence>MPEPFMEAEQMRRQVGRDVRHTWQFLKFHLRNLSSSNNNLTTVLEDLEHFFRVTSHDLTRLNDVDGFREWREKEAAALSALVQHRLHILQNPPDCPAKKIYCDFKAAGRGIGSQLHHLSYCFLASYGTQRTLILDTKNYNGNPEGLETFFLPLSDTCTSYDKSQMVPPGKKDSLVVRFPSMDRPNPRPNYFPKSIPKDISERLVRLHGDPFAWWMGQFFKYAMRMNKDFQDYIDNQAREMGYESPIVGLQIRRSDKLIHEAVYIDLSVYMEEVEGFYKQLELRQPVAQRRVFLATDDPNVIPEIKQKYPEYKVVYNSASVDSTRLNQRKKSESVRYFFADVYFLSRSDFLVCGMTSNAELRADAEPPRGRLDRVSSVDRDYYFHYEVGNVVKARFPHKPRRPGELEMQEGDEVNRNDLPTHFRKHPSKDNGFLWGRNTRTKKFGYYPVYKTVEVLKRANIQSFEDIDRINKTV</sequence>
<dbReference type="EMBL" id="QCYY01002257">
    <property type="protein sequence ID" value="ROT71727.1"/>
    <property type="molecule type" value="Genomic_DNA"/>
</dbReference>
<comment type="caution">
    <text evidence="7">The sequence shown here is derived from an EMBL/GenBank/DDBJ whole genome shotgun (WGS) entry which is preliminary data.</text>
</comment>
<dbReference type="Gene3D" id="1.10.287.1060">
    <property type="entry name" value="ESAT-6-like"/>
    <property type="match status" value="1"/>
</dbReference>
<gene>
    <name evidence="7" type="ORF">C7M84_009938</name>
</gene>
<dbReference type="InterPro" id="IPR027350">
    <property type="entry name" value="GT23_dom"/>
</dbReference>
<accession>A0A423T5G6</accession>
<dbReference type="OrthoDB" id="2014825at2759"/>
<keyword evidence="1" id="KW-0728">SH3 domain</keyword>
<dbReference type="GO" id="GO:0046921">
    <property type="term" value="F:alpha-(1-&gt;6)-fucosyltransferase activity"/>
    <property type="evidence" value="ECO:0007669"/>
    <property type="project" value="TreeGrafter"/>
</dbReference>
<dbReference type="PANTHER" id="PTHR13132">
    <property type="entry name" value="ALPHA- 1,6 -FUCOSYLTRANSFERASE"/>
    <property type="match status" value="1"/>
</dbReference>
<dbReference type="PROSITE" id="PS51659">
    <property type="entry name" value="GT23"/>
    <property type="match status" value="1"/>
</dbReference>
<dbReference type="AlphaFoldDB" id="A0A423T5G6"/>
<dbReference type="GO" id="GO:0006487">
    <property type="term" value="P:protein N-linked glycosylation"/>
    <property type="evidence" value="ECO:0007669"/>
    <property type="project" value="TreeGrafter"/>
</dbReference>